<evidence type="ECO:0000256" key="1">
    <source>
        <dbReference type="SAM" id="MobiDB-lite"/>
    </source>
</evidence>
<dbReference type="Proteomes" id="UP001303046">
    <property type="component" value="Unassembled WGS sequence"/>
</dbReference>
<feature type="transmembrane region" description="Helical" evidence="2">
    <location>
        <begin position="312"/>
        <end position="332"/>
    </location>
</feature>
<keyword evidence="4" id="KW-1185">Reference proteome</keyword>
<organism evidence="3 4">
    <name type="scientific">Necator americanus</name>
    <name type="common">Human hookworm</name>
    <dbReference type="NCBI Taxonomy" id="51031"/>
    <lineage>
        <taxon>Eukaryota</taxon>
        <taxon>Metazoa</taxon>
        <taxon>Ecdysozoa</taxon>
        <taxon>Nematoda</taxon>
        <taxon>Chromadorea</taxon>
        <taxon>Rhabditida</taxon>
        <taxon>Rhabditina</taxon>
        <taxon>Rhabditomorpha</taxon>
        <taxon>Strongyloidea</taxon>
        <taxon>Ancylostomatidae</taxon>
        <taxon>Bunostominae</taxon>
        <taxon>Necator</taxon>
    </lineage>
</organism>
<keyword evidence="2" id="KW-1133">Transmembrane helix</keyword>
<evidence type="ECO:0000313" key="3">
    <source>
        <dbReference type="EMBL" id="KAK6725791.1"/>
    </source>
</evidence>
<evidence type="ECO:0000313" key="4">
    <source>
        <dbReference type="Proteomes" id="UP001303046"/>
    </source>
</evidence>
<feature type="compositionally biased region" description="Basic and acidic residues" evidence="1">
    <location>
        <begin position="1"/>
        <end position="25"/>
    </location>
</feature>
<comment type="caution">
    <text evidence="3">The sequence shown here is derived from an EMBL/GenBank/DDBJ whole genome shotgun (WGS) entry which is preliminary data.</text>
</comment>
<keyword evidence="2" id="KW-0812">Transmembrane</keyword>
<protein>
    <submittedName>
        <fullName evidence="3">Uncharacterized protein</fullName>
    </submittedName>
</protein>
<name>A0ABR1BJ11_NECAM</name>
<accession>A0ABR1BJ11</accession>
<keyword evidence="2" id="KW-0472">Membrane</keyword>
<evidence type="ECO:0000256" key="2">
    <source>
        <dbReference type="SAM" id="Phobius"/>
    </source>
</evidence>
<dbReference type="EMBL" id="JAVFWL010000001">
    <property type="protein sequence ID" value="KAK6725791.1"/>
    <property type="molecule type" value="Genomic_DNA"/>
</dbReference>
<gene>
    <name evidence="3" type="primary">Necator_chrI.g356</name>
    <name evidence="3" type="ORF">RB195_004235</name>
</gene>
<reference evidence="3 4" key="1">
    <citation type="submission" date="2023-08" db="EMBL/GenBank/DDBJ databases">
        <title>A Necator americanus chromosomal reference genome.</title>
        <authorList>
            <person name="Ilik V."/>
            <person name="Petrzelkova K.J."/>
            <person name="Pardy F."/>
            <person name="Fuh T."/>
            <person name="Niatou-Singa F.S."/>
            <person name="Gouil Q."/>
            <person name="Baker L."/>
            <person name="Ritchie M.E."/>
            <person name="Jex A.R."/>
            <person name="Gazzola D."/>
            <person name="Li H."/>
            <person name="Toshio Fujiwara R."/>
            <person name="Zhan B."/>
            <person name="Aroian R.V."/>
            <person name="Pafco B."/>
            <person name="Schwarz E.M."/>
        </authorList>
    </citation>
    <scope>NUCLEOTIDE SEQUENCE [LARGE SCALE GENOMIC DNA]</scope>
    <source>
        <strain evidence="3 4">Aroian</strain>
        <tissue evidence="3">Whole animal</tissue>
    </source>
</reference>
<proteinExistence type="predicted"/>
<feature type="region of interest" description="Disordered" evidence="1">
    <location>
        <begin position="1"/>
        <end position="31"/>
    </location>
</feature>
<sequence length="333" mass="37301">MCISDLRKKLQERTHGTQRDSEKIRTPPYDVPDKMPPSTSLFPVCCCAKNVKRPKNEPPKTDLAIAVKTKQQLVIPKVALNGKIISSVKRKSGTALDHVVIDMNEEFVTARTSRDQLSSHYLSMNELMRVVRIEEGLNVTPRDLHHLRQQPSTSKPISVDYYNINTTPALRQKPLALELVPSNLMPSNQNDVAKMMKNVQLTSIKQANDAWKCSQSSLLRLHHMFSGTSHNGNNKKKRVMNVRQLACKERATRAVFNADGDITARMTNASSPRTGGRSACSVATISGNQNLTLPQPPPPQTYASYMSYVPQMLLAMITISFAWLANLITYVYR</sequence>